<proteinExistence type="predicted"/>
<dbReference type="Proteomes" id="UP000321379">
    <property type="component" value="Unassembled WGS sequence"/>
</dbReference>
<feature type="transmembrane region" description="Helical" evidence="1">
    <location>
        <begin position="54"/>
        <end position="77"/>
    </location>
</feature>
<reference evidence="2 3" key="1">
    <citation type="submission" date="2019-08" db="EMBL/GenBank/DDBJ databases">
        <title>Bacterial whole genome sequence for Glaciihabitans sp. CHu50b-6-2.</title>
        <authorList>
            <person name="Jin L."/>
        </authorList>
    </citation>
    <scope>NUCLEOTIDE SEQUENCE [LARGE SCALE GENOMIC DNA]</scope>
    <source>
        <strain evidence="2 3">CHu50b-6-2</strain>
    </source>
</reference>
<name>A0A5C8UR12_9MICO</name>
<dbReference type="RefSeq" id="WP_147783521.1">
    <property type="nucleotide sequence ID" value="NZ_VRMG01000007.1"/>
</dbReference>
<evidence type="ECO:0000256" key="1">
    <source>
        <dbReference type="SAM" id="Phobius"/>
    </source>
</evidence>
<dbReference type="AlphaFoldDB" id="A0A5C8UR12"/>
<gene>
    <name evidence="2" type="ORF">FVP33_09990</name>
</gene>
<protein>
    <submittedName>
        <fullName evidence="2">Uncharacterized protein</fullName>
    </submittedName>
</protein>
<accession>A0A5C8UR12</accession>
<keyword evidence="3" id="KW-1185">Reference proteome</keyword>
<evidence type="ECO:0000313" key="2">
    <source>
        <dbReference type="EMBL" id="TXN30337.1"/>
    </source>
</evidence>
<sequence length="132" mass="14214">MPLNTLTTDERRTSRLVVNLAMALVVVGHGLEVWVFLLLLSIGGPSPTTEQGMIVNACVVVGFFLLAGVIATLGRYWPLAVVLALYSVALAFLPGIGVLTALPAVLVFPALWWRHGRLIQNLNEAEGPTARR</sequence>
<evidence type="ECO:0000313" key="3">
    <source>
        <dbReference type="Proteomes" id="UP000321379"/>
    </source>
</evidence>
<keyword evidence="1" id="KW-1133">Transmembrane helix</keyword>
<organism evidence="2 3">
    <name type="scientific">Lacisediminihabitans profunda</name>
    <dbReference type="NCBI Taxonomy" id="2594790"/>
    <lineage>
        <taxon>Bacteria</taxon>
        <taxon>Bacillati</taxon>
        <taxon>Actinomycetota</taxon>
        <taxon>Actinomycetes</taxon>
        <taxon>Micrococcales</taxon>
        <taxon>Microbacteriaceae</taxon>
        <taxon>Lacisediminihabitans</taxon>
    </lineage>
</organism>
<keyword evidence="1" id="KW-0812">Transmembrane</keyword>
<comment type="caution">
    <text evidence="2">The sequence shown here is derived from an EMBL/GenBank/DDBJ whole genome shotgun (WGS) entry which is preliminary data.</text>
</comment>
<dbReference type="EMBL" id="VRMG01000007">
    <property type="protein sequence ID" value="TXN30337.1"/>
    <property type="molecule type" value="Genomic_DNA"/>
</dbReference>
<feature type="transmembrane region" description="Helical" evidence="1">
    <location>
        <begin position="83"/>
        <end position="113"/>
    </location>
</feature>
<feature type="transmembrane region" description="Helical" evidence="1">
    <location>
        <begin position="20"/>
        <end position="42"/>
    </location>
</feature>
<keyword evidence="1" id="KW-0472">Membrane</keyword>